<name>A0A9D1SKQ2_9FIRM</name>
<dbReference type="CDD" id="cd00859">
    <property type="entry name" value="HisRS_anticodon"/>
    <property type="match status" value="1"/>
</dbReference>
<evidence type="ECO:0000256" key="9">
    <source>
        <dbReference type="ARBA" id="ARBA00023146"/>
    </source>
</evidence>
<dbReference type="Gene3D" id="3.30.930.10">
    <property type="entry name" value="Bira Bifunctional Protein, Domain 2"/>
    <property type="match status" value="1"/>
</dbReference>
<reference evidence="14" key="1">
    <citation type="submission" date="2020-10" db="EMBL/GenBank/DDBJ databases">
        <authorList>
            <person name="Gilroy R."/>
        </authorList>
    </citation>
    <scope>NUCLEOTIDE SEQUENCE</scope>
    <source>
        <strain evidence="14">9366</strain>
    </source>
</reference>
<reference evidence="14" key="2">
    <citation type="journal article" date="2021" name="PeerJ">
        <title>Extensive microbial diversity within the chicken gut microbiome revealed by metagenomics and culture.</title>
        <authorList>
            <person name="Gilroy R."/>
            <person name="Ravi A."/>
            <person name="Getino M."/>
            <person name="Pursley I."/>
            <person name="Horton D.L."/>
            <person name="Alikhan N.F."/>
            <person name="Baker D."/>
            <person name="Gharbi K."/>
            <person name="Hall N."/>
            <person name="Watson M."/>
            <person name="Adriaenssens E.M."/>
            <person name="Foster-Nyarko E."/>
            <person name="Jarju S."/>
            <person name="Secka A."/>
            <person name="Antonio M."/>
            <person name="Oren A."/>
            <person name="Chaudhuri R.R."/>
            <person name="La Ragione R."/>
            <person name="Hildebrand F."/>
            <person name="Pallen M.J."/>
        </authorList>
    </citation>
    <scope>NUCLEOTIDE SEQUENCE</scope>
    <source>
        <strain evidence="14">9366</strain>
    </source>
</reference>
<evidence type="ECO:0000256" key="1">
    <source>
        <dbReference type="ARBA" id="ARBA00004496"/>
    </source>
</evidence>
<evidence type="ECO:0000313" key="15">
    <source>
        <dbReference type="Proteomes" id="UP000824145"/>
    </source>
</evidence>
<gene>
    <name evidence="11" type="primary">hisS</name>
    <name evidence="14" type="ORF">IAB07_05585</name>
</gene>
<feature type="binding site" evidence="12">
    <location>
        <position position="125"/>
    </location>
    <ligand>
        <name>L-histidine</name>
        <dbReference type="ChEBI" id="CHEBI:57595"/>
    </ligand>
</feature>
<dbReference type="InterPro" id="IPR036621">
    <property type="entry name" value="Anticodon-bd_dom_sf"/>
</dbReference>
<dbReference type="Gene3D" id="3.40.50.800">
    <property type="entry name" value="Anticodon-binding domain"/>
    <property type="match status" value="1"/>
</dbReference>
<feature type="domain" description="Aminoacyl-transfer RNA synthetases class-II family profile" evidence="13">
    <location>
        <begin position="22"/>
        <end position="321"/>
    </location>
</feature>
<protein>
    <recommendedName>
        <fullName evidence="11">Histidine--tRNA ligase</fullName>
        <ecNumber evidence="11">6.1.1.21</ecNumber>
    </recommendedName>
    <alternativeName>
        <fullName evidence="11">Histidyl-tRNA synthetase</fullName>
        <shortName evidence="11">HisRS</shortName>
    </alternativeName>
</protein>
<evidence type="ECO:0000256" key="2">
    <source>
        <dbReference type="ARBA" id="ARBA00008226"/>
    </source>
</evidence>
<feature type="binding site" evidence="12">
    <location>
        <position position="111"/>
    </location>
    <ligand>
        <name>L-histidine</name>
        <dbReference type="ChEBI" id="CHEBI:57595"/>
    </ligand>
</feature>
<dbReference type="GO" id="GO:0016740">
    <property type="term" value="F:transferase activity"/>
    <property type="evidence" value="ECO:0007669"/>
    <property type="project" value="UniProtKB-ARBA"/>
</dbReference>
<dbReference type="GO" id="GO:0005524">
    <property type="term" value="F:ATP binding"/>
    <property type="evidence" value="ECO:0007669"/>
    <property type="project" value="UniProtKB-UniRule"/>
</dbReference>
<keyword evidence="5 11" id="KW-0436">Ligase</keyword>
<sequence>MINIPKGTKDVVPAEAYKWHYVEEKIREVAREFCIGEIRTPVFEHTELFLRGVGDTTDIVNKEMYTFNDKGGRSITLKPEGTAGVARAFIENGLGENPQPTKMYYITPVFRYERPQAGRLREHHQFGVEVYGSASPQADAEVILIARAMLGKVGIYDLSLKINSIGCSECRAKYNKALKEYFSAHIGEMCSTCRERLDKNPLRILDCKEERCKQIAADAPVILDHLCDECREHHEKLCKALDAAGVSYVIDPHIVRGLDYYTRTVFEFVSNAIGAQGTVCGGGRYDGLVEQVGGKSTPAAGFGMGIERLLMVMQNVGVQIPPEKRPDVYIAPLCDRGCDVALGLACRLREKGFAVEREISGRSLKAQMKYAAKIGAKKVVFIGEDEIEKGIYTVKNMQDSTSLAMTEEELTEALK</sequence>
<comment type="caution">
    <text evidence="14">The sequence shown here is derived from an EMBL/GenBank/DDBJ whole genome shotgun (WGS) entry which is preliminary data.</text>
</comment>
<dbReference type="Pfam" id="PF13393">
    <property type="entry name" value="tRNA-synt_His"/>
    <property type="match status" value="1"/>
</dbReference>
<comment type="subunit">
    <text evidence="3 11">Homodimer.</text>
</comment>
<dbReference type="NCBIfam" id="TIGR00442">
    <property type="entry name" value="hisS"/>
    <property type="match status" value="1"/>
</dbReference>
<evidence type="ECO:0000256" key="12">
    <source>
        <dbReference type="PIRSR" id="PIRSR001549-1"/>
    </source>
</evidence>
<evidence type="ECO:0000256" key="7">
    <source>
        <dbReference type="ARBA" id="ARBA00022840"/>
    </source>
</evidence>
<comment type="catalytic activity">
    <reaction evidence="10 11">
        <text>tRNA(His) + L-histidine + ATP = L-histidyl-tRNA(His) + AMP + diphosphate + H(+)</text>
        <dbReference type="Rhea" id="RHEA:17313"/>
        <dbReference type="Rhea" id="RHEA-COMP:9665"/>
        <dbReference type="Rhea" id="RHEA-COMP:9689"/>
        <dbReference type="ChEBI" id="CHEBI:15378"/>
        <dbReference type="ChEBI" id="CHEBI:30616"/>
        <dbReference type="ChEBI" id="CHEBI:33019"/>
        <dbReference type="ChEBI" id="CHEBI:57595"/>
        <dbReference type="ChEBI" id="CHEBI:78442"/>
        <dbReference type="ChEBI" id="CHEBI:78527"/>
        <dbReference type="ChEBI" id="CHEBI:456215"/>
        <dbReference type="EC" id="6.1.1.21"/>
    </reaction>
</comment>
<dbReference type="InterPro" id="IPR006195">
    <property type="entry name" value="aa-tRNA-synth_II"/>
</dbReference>
<evidence type="ECO:0000313" key="14">
    <source>
        <dbReference type="EMBL" id="HIU63218.1"/>
    </source>
</evidence>
<dbReference type="GO" id="GO:0005737">
    <property type="term" value="C:cytoplasm"/>
    <property type="evidence" value="ECO:0007669"/>
    <property type="project" value="UniProtKB-SubCell"/>
</dbReference>
<dbReference type="InterPro" id="IPR045864">
    <property type="entry name" value="aa-tRNA-synth_II/BPL/LPL"/>
</dbReference>
<comment type="subcellular location">
    <subcellularLocation>
        <location evidence="1 11">Cytoplasm</location>
    </subcellularLocation>
</comment>
<evidence type="ECO:0000256" key="6">
    <source>
        <dbReference type="ARBA" id="ARBA00022741"/>
    </source>
</evidence>
<evidence type="ECO:0000259" key="13">
    <source>
        <dbReference type="PROSITE" id="PS50862"/>
    </source>
</evidence>
<evidence type="ECO:0000256" key="3">
    <source>
        <dbReference type="ARBA" id="ARBA00011738"/>
    </source>
</evidence>
<dbReference type="Pfam" id="PF03129">
    <property type="entry name" value="HGTP_anticodon"/>
    <property type="match status" value="1"/>
</dbReference>
<evidence type="ECO:0000256" key="4">
    <source>
        <dbReference type="ARBA" id="ARBA00022490"/>
    </source>
</evidence>
<dbReference type="InterPro" id="IPR004516">
    <property type="entry name" value="HisRS/HisZ"/>
</dbReference>
<dbReference type="PIRSF" id="PIRSF001549">
    <property type="entry name" value="His-tRNA_synth"/>
    <property type="match status" value="1"/>
</dbReference>
<dbReference type="SUPFAM" id="SSF52954">
    <property type="entry name" value="Class II aaRS ABD-related"/>
    <property type="match status" value="1"/>
</dbReference>
<feature type="binding site" evidence="12">
    <location>
        <begin position="260"/>
        <end position="261"/>
    </location>
    <ligand>
        <name>L-histidine</name>
        <dbReference type="ChEBI" id="CHEBI:57595"/>
    </ligand>
</feature>
<dbReference type="HAMAP" id="MF_00127">
    <property type="entry name" value="His_tRNA_synth"/>
    <property type="match status" value="1"/>
</dbReference>
<dbReference type="CDD" id="cd00773">
    <property type="entry name" value="HisRS-like_core"/>
    <property type="match status" value="1"/>
</dbReference>
<keyword evidence="4 11" id="KW-0963">Cytoplasm</keyword>
<dbReference type="Proteomes" id="UP000824145">
    <property type="component" value="Unassembled WGS sequence"/>
</dbReference>
<dbReference type="SUPFAM" id="SSF55681">
    <property type="entry name" value="Class II aaRS and biotin synthetases"/>
    <property type="match status" value="1"/>
</dbReference>
<dbReference type="FunFam" id="3.30.930.10:FF:000005">
    <property type="entry name" value="Histidine--tRNA ligase"/>
    <property type="match status" value="1"/>
</dbReference>
<proteinExistence type="inferred from homology"/>
<dbReference type="PROSITE" id="PS50862">
    <property type="entry name" value="AA_TRNA_LIGASE_II"/>
    <property type="match status" value="1"/>
</dbReference>
<feature type="binding site" evidence="12">
    <location>
        <begin position="80"/>
        <end position="82"/>
    </location>
    <ligand>
        <name>L-histidine</name>
        <dbReference type="ChEBI" id="CHEBI:57595"/>
    </ligand>
</feature>
<dbReference type="GO" id="GO:0140096">
    <property type="term" value="F:catalytic activity, acting on a protein"/>
    <property type="evidence" value="ECO:0007669"/>
    <property type="project" value="UniProtKB-ARBA"/>
</dbReference>
<dbReference type="InterPro" id="IPR004154">
    <property type="entry name" value="Anticodon-bd"/>
</dbReference>
<dbReference type="PANTHER" id="PTHR43707">
    <property type="entry name" value="HISTIDYL-TRNA SYNTHETASE"/>
    <property type="match status" value="1"/>
</dbReference>
<accession>A0A9D1SKQ2</accession>
<dbReference type="InterPro" id="IPR033656">
    <property type="entry name" value="HisRS_anticodon"/>
</dbReference>
<dbReference type="AlphaFoldDB" id="A0A9D1SKQ2"/>
<keyword evidence="9 11" id="KW-0030">Aminoacyl-tRNA synthetase</keyword>
<dbReference type="PANTHER" id="PTHR43707:SF1">
    <property type="entry name" value="HISTIDINE--TRNA LIGASE, MITOCHONDRIAL-RELATED"/>
    <property type="match status" value="1"/>
</dbReference>
<dbReference type="InterPro" id="IPR041715">
    <property type="entry name" value="HisRS-like_core"/>
</dbReference>
<evidence type="ECO:0000256" key="5">
    <source>
        <dbReference type="ARBA" id="ARBA00022598"/>
    </source>
</evidence>
<keyword evidence="8 11" id="KW-0648">Protein biosynthesis</keyword>
<evidence type="ECO:0000256" key="11">
    <source>
        <dbReference type="HAMAP-Rule" id="MF_00127"/>
    </source>
</evidence>
<dbReference type="GO" id="GO:0006427">
    <property type="term" value="P:histidyl-tRNA aminoacylation"/>
    <property type="evidence" value="ECO:0007669"/>
    <property type="project" value="UniProtKB-UniRule"/>
</dbReference>
<dbReference type="GO" id="GO:0004821">
    <property type="term" value="F:histidine-tRNA ligase activity"/>
    <property type="evidence" value="ECO:0007669"/>
    <property type="project" value="UniProtKB-UniRule"/>
</dbReference>
<dbReference type="EMBL" id="DVNJ01000031">
    <property type="protein sequence ID" value="HIU63218.1"/>
    <property type="molecule type" value="Genomic_DNA"/>
</dbReference>
<evidence type="ECO:0000256" key="10">
    <source>
        <dbReference type="ARBA" id="ARBA00047639"/>
    </source>
</evidence>
<keyword evidence="7 11" id="KW-0067">ATP-binding</keyword>
<dbReference type="EC" id="6.1.1.21" evidence="11"/>
<evidence type="ECO:0000256" key="8">
    <source>
        <dbReference type="ARBA" id="ARBA00022917"/>
    </source>
</evidence>
<organism evidence="14 15">
    <name type="scientific">Candidatus Caccalectryoclostridium excrementigallinarum</name>
    <dbReference type="NCBI Taxonomy" id="2840710"/>
    <lineage>
        <taxon>Bacteria</taxon>
        <taxon>Bacillati</taxon>
        <taxon>Bacillota</taxon>
        <taxon>Clostridia</taxon>
        <taxon>Christensenellales</taxon>
        <taxon>Christensenellaceae</taxon>
        <taxon>Christensenellaceae incertae sedis</taxon>
        <taxon>Candidatus Caccalectryoclostridium</taxon>
    </lineage>
</organism>
<feature type="binding site" evidence="12">
    <location>
        <position position="129"/>
    </location>
    <ligand>
        <name>L-histidine</name>
        <dbReference type="ChEBI" id="CHEBI:57595"/>
    </ligand>
</feature>
<keyword evidence="6 11" id="KW-0547">Nucleotide-binding</keyword>
<comment type="similarity">
    <text evidence="2 11">Belongs to the class-II aminoacyl-tRNA synthetase family.</text>
</comment>
<dbReference type="InterPro" id="IPR015807">
    <property type="entry name" value="His-tRNA-ligase"/>
</dbReference>
<feature type="binding site" evidence="12">
    <location>
        <position position="256"/>
    </location>
    <ligand>
        <name>L-histidine</name>
        <dbReference type="ChEBI" id="CHEBI:57595"/>
    </ligand>
</feature>